<evidence type="ECO:0000313" key="2">
    <source>
        <dbReference type="Proteomes" id="UP000541444"/>
    </source>
</evidence>
<gene>
    <name evidence="1" type="ORF">GIB67_012320</name>
</gene>
<dbReference type="PANTHER" id="PTHR12433">
    <property type="entry name" value="MEDIATOR OF RNA POLYMERASE II TRANSCRIPTION SUBUNIT 25"/>
    <property type="match status" value="1"/>
</dbReference>
<accession>A0A7J7MVI4</accession>
<reference evidence="1 2" key="1">
    <citation type="journal article" date="2020" name="IScience">
        <title>Genome Sequencing of the Endangered Kingdonia uniflora (Circaeasteraceae, Ranunculales) Reveals Potential Mechanisms of Evolutionary Specialization.</title>
        <authorList>
            <person name="Sun Y."/>
            <person name="Deng T."/>
            <person name="Zhang A."/>
            <person name="Moore M.J."/>
            <person name="Landis J.B."/>
            <person name="Lin N."/>
            <person name="Zhang H."/>
            <person name="Zhang X."/>
            <person name="Huang J."/>
            <person name="Zhang X."/>
            <person name="Sun H."/>
            <person name="Wang H."/>
        </authorList>
    </citation>
    <scope>NUCLEOTIDE SEQUENCE [LARGE SCALE GENOMIC DNA]</scope>
    <source>
        <strain evidence="1">TB1705</strain>
        <tissue evidence="1">Leaf</tissue>
    </source>
</reference>
<name>A0A7J7MVI4_9MAGN</name>
<dbReference type="AlphaFoldDB" id="A0A7J7MVI4"/>
<dbReference type="EMBL" id="JACGCM010001215">
    <property type="protein sequence ID" value="KAF6158903.1"/>
    <property type="molecule type" value="Genomic_DNA"/>
</dbReference>
<sequence length="190" mass="19824">MSSASLTRGTSSMGLQTINGIPMAMHMSNMISNGAVQNSFSSSQSGIASLVRTSQNAQNAVLGSFSTQASNISGNSNHGMSPPLVNVQEAVTTGISSGAGTMMPTPGISQQVAAGMQYVEATNSSIANMSAAASQSSPAKYVRVWEGGLSGQRQGLPVFITKLEVCFLITQRDLFMVMHLKTFFCSENVT</sequence>
<keyword evidence="2" id="KW-1185">Reference proteome</keyword>
<dbReference type="PANTHER" id="PTHR12433:SF11">
    <property type="entry name" value="MEDIATOR OF RNA POLYMERASE II TRANSCRIPTION SUBUNIT 25"/>
    <property type="match status" value="1"/>
</dbReference>
<dbReference type="GO" id="GO:0045944">
    <property type="term" value="P:positive regulation of transcription by RNA polymerase II"/>
    <property type="evidence" value="ECO:0007669"/>
    <property type="project" value="TreeGrafter"/>
</dbReference>
<organism evidence="1 2">
    <name type="scientific">Kingdonia uniflora</name>
    <dbReference type="NCBI Taxonomy" id="39325"/>
    <lineage>
        <taxon>Eukaryota</taxon>
        <taxon>Viridiplantae</taxon>
        <taxon>Streptophyta</taxon>
        <taxon>Embryophyta</taxon>
        <taxon>Tracheophyta</taxon>
        <taxon>Spermatophyta</taxon>
        <taxon>Magnoliopsida</taxon>
        <taxon>Ranunculales</taxon>
        <taxon>Circaeasteraceae</taxon>
        <taxon>Kingdonia</taxon>
    </lineage>
</organism>
<protein>
    <submittedName>
        <fullName evidence="1">Uncharacterized protein</fullName>
    </submittedName>
</protein>
<dbReference type="Proteomes" id="UP000541444">
    <property type="component" value="Unassembled WGS sequence"/>
</dbReference>
<evidence type="ECO:0000313" key="1">
    <source>
        <dbReference type="EMBL" id="KAF6158903.1"/>
    </source>
</evidence>
<comment type="caution">
    <text evidence="1">The sequence shown here is derived from an EMBL/GenBank/DDBJ whole genome shotgun (WGS) entry which is preliminary data.</text>
</comment>
<dbReference type="GO" id="GO:0016592">
    <property type="term" value="C:mediator complex"/>
    <property type="evidence" value="ECO:0007669"/>
    <property type="project" value="TreeGrafter"/>
</dbReference>
<proteinExistence type="predicted"/>
<dbReference type="OrthoDB" id="7690434at2759"/>
<dbReference type="GO" id="GO:0005667">
    <property type="term" value="C:transcription regulator complex"/>
    <property type="evidence" value="ECO:0007669"/>
    <property type="project" value="TreeGrafter"/>
</dbReference>